<evidence type="ECO:0000256" key="4">
    <source>
        <dbReference type="ARBA" id="ARBA00022989"/>
    </source>
</evidence>
<gene>
    <name evidence="7" type="ORF">CDQ84_09415</name>
</gene>
<feature type="transmembrane region" description="Helical" evidence="6">
    <location>
        <begin position="50"/>
        <end position="70"/>
    </location>
</feature>
<dbReference type="Proteomes" id="UP000236151">
    <property type="component" value="Unassembled WGS sequence"/>
</dbReference>
<keyword evidence="2" id="KW-1003">Cell membrane</keyword>
<feature type="transmembrane region" description="Helical" evidence="6">
    <location>
        <begin position="454"/>
        <end position="473"/>
    </location>
</feature>
<keyword evidence="4 6" id="KW-1133">Transmembrane helix</keyword>
<accession>A0A2K2FJV7</accession>
<evidence type="ECO:0000256" key="1">
    <source>
        <dbReference type="ARBA" id="ARBA00004651"/>
    </source>
</evidence>
<feature type="transmembrane region" description="Helical" evidence="6">
    <location>
        <begin position="152"/>
        <end position="171"/>
    </location>
</feature>
<organism evidence="7 8">
    <name type="scientific">Clostridium thermosuccinogenes</name>
    <dbReference type="NCBI Taxonomy" id="84032"/>
    <lineage>
        <taxon>Bacteria</taxon>
        <taxon>Bacillati</taxon>
        <taxon>Bacillota</taxon>
        <taxon>Clostridia</taxon>
        <taxon>Eubacteriales</taxon>
        <taxon>Clostridiaceae</taxon>
        <taxon>Clostridium</taxon>
    </lineage>
</organism>
<keyword evidence="3 6" id="KW-0812">Transmembrane</keyword>
<keyword evidence="8" id="KW-1185">Reference proteome</keyword>
<feature type="transmembrane region" description="Helical" evidence="6">
    <location>
        <begin position="82"/>
        <end position="107"/>
    </location>
</feature>
<evidence type="ECO:0000256" key="3">
    <source>
        <dbReference type="ARBA" id="ARBA00022692"/>
    </source>
</evidence>
<comment type="caution">
    <text evidence="7">The sequence shown here is derived from an EMBL/GenBank/DDBJ whole genome shotgun (WGS) entry which is preliminary data.</text>
</comment>
<feature type="transmembrane region" description="Helical" evidence="6">
    <location>
        <begin position="258"/>
        <end position="283"/>
    </location>
</feature>
<dbReference type="AlphaFoldDB" id="A0A2K2FJV7"/>
<protein>
    <submittedName>
        <fullName evidence="7">Uncharacterized protein</fullName>
    </submittedName>
</protein>
<dbReference type="InterPro" id="IPR002797">
    <property type="entry name" value="Polysacc_synth"/>
</dbReference>
<dbReference type="RefSeq" id="WP_103081487.1">
    <property type="nucleotide sequence ID" value="NZ_CP021850.1"/>
</dbReference>
<dbReference type="PANTHER" id="PTHR30250">
    <property type="entry name" value="PST FAMILY PREDICTED COLANIC ACID TRANSPORTER"/>
    <property type="match status" value="1"/>
</dbReference>
<evidence type="ECO:0000313" key="7">
    <source>
        <dbReference type="EMBL" id="PNT99063.1"/>
    </source>
</evidence>
<dbReference type="OrthoDB" id="371333at2"/>
<evidence type="ECO:0000256" key="2">
    <source>
        <dbReference type="ARBA" id="ARBA00022475"/>
    </source>
</evidence>
<dbReference type="EMBL" id="NIOJ01000021">
    <property type="protein sequence ID" value="PNT99063.1"/>
    <property type="molecule type" value="Genomic_DNA"/>
</dbReference>
<evidence type="ECO:0000313" key="8">
    <source>
        <dbReference type="Proteomes" id="UP000236151"/>
    </source>
</evidence>
<evidence type="ECO:0000256" key="5">
    <source>
        <dbReference type="ARBA" id="ARBA00023136"/>
    </source>
</evidence>
<feature type="transmembrane region" description="Helical" evidence="6">
    <location>
        <begin position="368"/>
        <end position="389"/>
    </location>
</feature>
<feature type="transmembrane region" description="Helical" evidence="6">
    <location>
        <begin position="395"/>
        <end position="414"/>
    </location>
</feature>
<keyword evidence="5 6" id="KW-0472">Membrane</keyword>
<proteinExistence type="predicted"/>
<dbReference type="PANTHER" id="PTHR30250:SF11">
    <property type="entry name" value="O-ANTIGEN TRANSPORTER-RELATED"/>
    <property type="match status" value="1"/>
</dbReference>
<feature type="transmembrane region" description="Helical" evidence="6">
    <location>
        <begin position="119"/>
        <end position="140"/>
    </location>
</feature>
<reference evidence="7 8" key="1">
    <citation type="submission" date="2017-06" db="EMBL/GenBank/DDBJ databases">
        <title>Investigating the central metabolism of Clostridium thermosuccinogenes.</title>
        <authorList>
            <person name="Koendjbiharie J.G."/>
            <person name="van Kranenburg R."/>
        </authorList>
    </citation>
    <scope>NUCLEOTIDE SEQUENCE [LARGE SCALE GENOMIC DNA]</scope>
    <source>
        <strain evidence="7 8">DSM 5806</strain>
    </source>
</reference>
<dbReference type="KEGG" id="cthd:CDO33_18240"/>
<dbReference type="GO" id="GO:0005886">
    <property type="term" value="C:plasma membrane"/>
    <property type="evidence" value="ECO:0007669"/>
    <property type="project" value="UniProtKB-SubCell"/>
</dbReference>
<feature type="transmembrane region" description="Helical" evidence="6">
    <location>
        <begin position="426"/>
        <end position="448"/>
    </location>
</feature>
<name>A0A2K2FJV7_9CLOT</name>
<dbReference type="Pfam" id="PF01943">
    <property type="entry name" value="Polysacc_synt"/>
    <property type="match status" value="1"/>
</dbReference>
<feature type="transmembrane region" description="Helical" evidence="6">
    <location>
        <begin position="177"/>
        <end position="198"/>
    </location>
</feature>
<feature type="transmembrane region" description="Helical" evidence="6">
    <location>
        <begin position="219"/>
        <end position="238"/>
    </location>
</feature>
<feature type="transmembrane region" description="Helical" evidence="6">
    <location>
        <begin position="336"/>
        <end position="356"/>
    </location>
</feature>
<feature type="transmembrane region" description="Helical" evidence="6">
    <location>
        <begin position="15"/>
        <end position="38"/>
    </location>
</feature>
<feature type="transmembrane region" description="Helical" evidence="6">
    <location>
        <begin position="304"/>
        <end position="324"/>
    </location>
</feature>
<comment type="subcellular location">
    <subcellularLocation>
        <location evidence="1">Cell membrane</location>
        <topology evidence="1">Multi-pass membrane protein</topology>
    </subcellularLocation>
</comment>
<dbReference type="InterPro" id="IPR050833">
    <property type="entry name" value="Poly_Biosynth_Transport"/>
</dbReference>
<sequence>METSNFKARMAKDTLLYAAAKILEGIIGLVTLSTFTILFKSEKYGDYNTIITTVNIACIFLLEWLVQSVFRYINSYSGKMKLTVFYSTVFTIWGAINSIVMIVSLSLVFALRNVLGESLFSLILASVFMLLGYSATRILFSLLGAARIIKLNLILSVLSAGLKLVATIVLVKAFNMGIFGAVLGNILVDALSVFIIIWRLKLHNYIRLGFFSKRILNKFIKYGFPLVGLSLTMSMLNMSDRYIVRFFKGASQQGIYAGNYAVASAVFTMILFAVMRGVYPTILKSWKANDKARTEEMLSHAVRYFLLIAVPSAVGLSVLSPYIARVMMEPEFHEGSSVIIWVSTGMFLLGLTEYCNKAWELTSSTGRIFKNSLISCGVNIAANLILVPIYGYKAAAVNTALAYLVYFLLAYTMGRKILKWTIPALVLARIFGSAGIMALVICAITAAVDVNLPILILLVLIGAATYFSVLFLTGEIKGEVRQIIAYVGKRLSGNRA</sequence>
<evidence type="ECO:0000256" key="6">
    <source>
        <dbReference type="SAM" id="Phobius"/>
    </source>
</evidence>